<dbReference type="PROSITE" id="PS51384">
    <property type="entry name" value="FAD_FR"/>
    <property type="match status" value="1"/>
</dbReference>
<comment type="caution">
    <text evidence="2">The sequence shown here is derived from an EMBL/GenBank/DDBJ whole genome shotgun (WGS) entry which is preliminary data.</text>
</comment>
<dbReference type="SUPFAM" id="SSF63380">
    <property type="entry name" value="Riboflavin synthase domain-like"/>
    <property type="match status" value="1"/>
</dbReference>
<dbReference type="Pfam" id="PF08021">
    <property type="entry name" value="FAD_binding_9"/>
    <property type="match status" value="1"/>
</dbReference>
<evidence type="ECO:0000259" key="1">
    <source>
        <dbReference type="PROSITE" id="PS51384"/>
    </source>
</evidence>
<dbReference type="Pfam" id="PF04954">
    <property type="entry name" value="SIP"/>
    <property type="match status" value="1"/>
</dbReference>
<feature type="domain" description="FAD-binding FR-type" evidence="1">
    <location>
        <begin position="16"/>
        <end position="142"/>
    </location>
</feature>
<dbReference type="InterPro" id="IPR007037">
    <property type="entry name" value="SIP_rossman_dom"/>
</dbReference>
<evidence type="ECO:0000313" key="2">
    <source>
        <dbReference type="EMBL" id="GAA4182379.1"/>
    </source>
</evidence>
<gene>
    <name evidence="2" type="ORF">GCM10022288_00190</name>
</gene>
<name>A0ABP8AE31_9MICO</name>
<dbReference type="PANTHER" id="PTHR30157:SF0">
    <property type="entry name" value="NADPH-DEPENDENT FERRIC-CHELATE REDUCTASE"/>
    <property type="match status" value="1"/>
</dbReference>
<dbReference type="InterPro" id="IPR017938">
    <property type="entry name" value="Riboflavin_synthase-like_b-brl"/>
</dbReference>
<reference evidence="3" key="1">
    <citation type="journal article" date="2019" name="Int. J. Syst. Evol. Microbiol.">
        <title>The Global Catalogue of Microorganisms (GCM) 10K type strain sequencing project: providing services to taxonomists for standard genome sequencing and annotation.</title>
        <authorList>
            <consortium name="The Broad Institute Genomics Platform"/>
            <consortium name="The Broad Institute Genome Sequencing Center for Infectious Disease"/>
            <person name="Wu L."/>
            <person name="Ma J."/>
        </authorList>
    </citation>
    <scope>NUCLEOTIDE SEQUENCE [LARGE SCALE GENOMIC DNA]</scope>
    <source>
        <strain evidence="3">JCM 17593</strain>
    </source>
</reference>
<accession>A0ABP8AE31</accession>
<organism evidence="2 3">
    <name type="scientific">Gryllotalpicola kribbensis</name>
    <dbReference type="NCBI Taxonomy" id="993084"/>
    <lineage>
        <taxon>Bacteria</taxon>
        <taxon>Bacillati</taxon>
        <taxon>Actinomycetota</taxon>
        <taxon>Actinomycetes</taxon>
        <taxon>Micrococcales</taxon>
        <taxon>Microbacteriaceae</taxon>
        <taxon>Gryllotalpicola</taxon>
    </lineage>
</organism>
<dbReference type="RefSeq" id="WP_344772523.1">
    <property type="nucleotide sequence ID" value="NZ_BAABBX010000001.1"/>
</dbReference>
<dbReference type="InterPro" id="IPR039374">
    <property type="entry name" value="SIP_fam"/>
</dbReference>
<dbReference type="InterPro" id="IPR017927">
    <property type="entry name" value="FAD-bd_FR_type"/>
</dbReference>
<keyword evidence="3" id="KW-1185">Reference proteome</keyword>
<dbReference type="Proteomes" id="UP001500213">
    <property type="component" value="Unassembled WGS sequence"/>
</dbReference>
<dbReference type="EMBL" id="BAABBX010000001">
    <property type="protein sequence ID" value="GAA4182379.1"/>
    <property type="molecule type" value="Genomic_DNA"/>
</dbReference>
<dbReference type="InterPro" id="IPR013113">
    <property type="entry name" value="SIP_FAD-bd"/>
</dbReference>
<protein>
    <submittedName>
        <fullName evidence="2">Siderophore-interacting protein</fullName>
    </submittedName>
</protein>
<dbReference type="Gene3D" id="2.40.30.10">
    <property type="entry name" value="Translation factors"/>
    <property type="match status" value="1"/>
</dbReference>
<dbReference type="CDD" id="cd06193">
    <property type="entry name" value="siderophore_interacting"/>
    <property type="match status" value="1"/>
</dbReference>
<dbReference type="Gene3D" id="3.40.50.80">
    <property type="entry name" value="Nucleotide-binding domain of ferredoxin-NADP reductase (FNR) module"/>
    <property type="match status" value="1"/>
</dbReference>
<dbReference type="PANTHER" id="PTHR30157">
    <property type="entry name" value="FERRIC REDUCTASE, NADPH-DEPENDENT"/>
    <property type="match status" value="1"/>
</dbReference>
<sequence>MNTTPTREASRHPYPPRLRTLSVISSEPLSPTMRRFVFAGGELEPEFPFVPLATGMHVKVVVPQEDTGRLEMPTLGEHGLIAPEGARLAIRDYSVRGFDAETRLLTIDFVLHDHGPAGRWAIGARNGSRLGILGPRGYTIYPNGFERYVLGADETALPALERWIEETPAGARIDAFVAGPAESRRPLPSHPKLSLHWIAGTGSTPLVDALTAAAPAGDGRTYLWAAGEAGIVAPLRRHLQGAGFARTEFDVSGYWRLGLAGSGEHAEERA</sequence>
<evidence type="ECO:0000313" key="3">
    <source>
        <dbReference type="Proteomes" id="UP001500213"/>
    </source>
</evidence>
<proteinExistence type="predicted"/>
<dbReference type="InterPro" id="IPR039261">
    <property type="entry name" value="FNR_nucleotide-bd"/>
</dbReference>